<evidence type="ECO:0000256" key="1">
    <source>
        <dbReference type="SAM" id="MobiDB-lite"/>
    </source>
</evidence>
<evidence type="ECO:0000313" key="2">
    <source>
        <dbReference type="EMBL" id="CCX05106.1"/>
    </source>
</evidence>
<organism evidence="2 3">
    <name type="scientific">Pyronema omphalodes (strain CBS 100304)</name>
    <name type="common">Pyronema confluens</name>
    <dbReference type="NCBI Taxonomy" id="1076935"/>
    <lineage>
        <taxon>Eukaryota</taxon>
        <taxon>Fungi</taxon>
        <taxon>Dikarya</taxon>
        <taxon>Ascomycota</taxon>
        <taxon>Pezizomycotina</taxon>
        <taxon>Pezizomycetes</taxon>
        <taxon>Pezizales</taxon>
        <taxon>Pyronemataceae</taxon>
        <taxon>Pyronema</taxon>
    </lineage>
</organism>
<evidence type="ECO:0000313" key="3">
    <source>
        <dbReference type="Proteomes" id="UP000018144"/>
    </source>
</evidence>
<name>U4KVU3_PYROM</name>
<feature type="compositionally biased region" description="Polar residues" evidence="1">
    <location>
        <begin position="56"/>
        <end position="72"/>
    </location>
</feature>
<reference evidence="2 3" key="1">
    <citation type="journal article" date="2013" name="PLoS Genet.">
        <title>The genome and development-dependent transcriptomes of Pyronema confluens: a window into fungal evolution.</title>
        <authorList>
            <person name="Traeger S."/>
            <person name="Altegoer F."/>
            <person name="Freitag M."/>
            <person name="Gabaldon T."/>
            <person name="Kempken F."/>
            <person name="Kumar A."/>
            <person name="Marcet-Houben M."/>
            <person name="Poggeler S."/>
            <person name="Stajich J.E."/>
            <person name="Nowrousian M."/>
        </authorList>
    </citation>
    <scope>NUCLEOTIDE SEQUENCE [LARGE SCALE GENOMIC DNA]</scope>
    <source>
        <strain evidence="3">CBS 100304</strain>
        <tissue evidence="2">Vegetative mycelium</tissue>
    </source>
</reference>
<keyword evidence="3" id="KW-1185">Reference proteome</keyword>
<feature type="region of interest" description="Disordered" evidence="1">
    <location>
        <begin position="43"/>
        <end position="72"/>
    </location>
</feature>
<gene>
    <name evidence="2" type="ORF">PCON_04693</name>
</gene>
<protein>
    <submittedName>
        <fullName evidence="2">Uncharacterized protein</fullName>
    </submittedName>
</protein>
<accession>U4KVU3</accession>
<proteinExistence type="predicted"/>
<dbReference type="EMBL" id="HF935234">
    <property type="protein sequence ID" value="CCX05106.1"/>
    <property type="molecule type" value="Genomic_DNA"/>
</dbReference>
<dbReference type="Proteomes" id="UP000018144">
    <property type="component" value="Unassembled WGS sequence"/>
</dbReference>
<dbReference type="AlphaFoldDB" id="U4KVU3"/>
<feature type="compositionally biased region" description="Basic and acidic residues" evidence="1">
    <location>
        <begin position="43"/>
        <end position="52"/>
    </location>
</feature>
<sequence length="187" mass="20822">MPPSRRTLKCDKVSSLPRLITIAYAKPGGPLLSLSKDFTKGLSEDIPAKDPAKGSANPSTNTQYQAPKTTPDLNPTVKLAAIPDFQTEYEFGLYLLQHKRKSALAQAQIARQYSQWIKWPMGMRSNLSRYNGRKVQYLMDEVMILAINAAVGREAPGKCCRMHKDLLEIPREGVVGIKGCRCVFCTH</sequence>